<dbReference type="GO" id="GO:0004520">
    <property type="term" value="F:DNA endonuclease activity"/>
    <property type="evidence" value="ECO:0007669"/>
    <property type="project" value="TreeGrafter"/>
</dbReference>
<protein>
    <recommendedName>
        <fullName evidence="5">SNF2 N-terminal domain-containing protein</fullName>
    </recommendedName>
</protein>
<keyword evidence="2" id="KW-0378">Hydrolase</keyword>
<feature type="domain" description="SNF2 N-terminal" evidence="5">
    <location>
        <begin position="29"/>
        <end position="141"/>
    </location>
</feature>
<dbReference type="GO" id="GO:0043596">
    <property type="term" value="C:nuclear replication fork"/>
    <property type="evidence" value="ECO:0007669"/>
    <property type="project" value="TreeGrafter"/>
</dbReference>
<dbReference type="Pfam" id="PF00176">
    <property type="entry name" value="SNF2-rel_dom"/>
    <property type="match status" value="1"/>
</dbReference>
<dbReference type="GO" id="GO:0006281">
    <property type="term" value="P:DNA repair"/>
    <property type="evidence" value="ECO:0007669"/>
    <property type="project" value="TreeGrafter"/>
</dbReference>
<dbReference type="AlphaFoldDB" id="A0A2P2M0R0"/>
<evidence type="ECO:0000256" key="4">
    <source>
        <dbReference type="ARBA" id="ARBA00022840"/>
    </source>
</evidence>
<evidence type="ECO:0000313" key="6">
    <source>
        <dbReference type="EMBL" id="MBX23806.1"/>
    </source>
</evidence>
<sequence length="150" mass="17363">MKKHVKHMNLPAYTCMFCWQTELCFQFQKAQYAILLSGTPALSRPIELFKQVILSVILESIQTSSVWSYCNDYPLQLEALYPAVYKNVHEYGNRYCRGGVFGVYQGASNHEELHILMKATIMIRRLKRDVLSELPLKRRQQVGITCLMNG</sequence>
<accession>A0A2P2M0R0</accession>
<evidence type="ECO:0000256" key="2">
    <source>
        <dbReference type="ARBA" id="ARBA00022801"/>
    </source>
</evidence>
<evidence type="ECO:0000256" key="3">
    <source>
        <dbReference type="ARBA" id="ARBA00022806"/>
    </source>
</evidence>
<name>A0A2P2M0R0_RHIMU</name>
<dbReference type="EMBL" id="GGEC01043322">
    <property type="protein sequence ID" value="MBX23806.1"/>
    <property type="molecule type" value="Transcribed_RNA"/>
</dbReference>
<keyword evidence="1" id="KW-0547">Nucleotide-binding</keyword>
<evidence type="ECO:0000256" key="1">
    <source>
        <dbReference type="ARBA" id="ARBA00022741"/>
    </source>
</evidence>
<dbReference type="InterPro" id="IPR000330">
    <property type="entry name" value="SNF2_N"/>
</dbReference>
<dbReference type="GO" id="GO:0031297">
    <property type="term" value="P:replication fork processing"/>
    <property type="evidence" value="ECO:0007669"/>
    <property type="project" value="TreeGrafter"/>
</dbReference>
<evidence type="ECO:0000259" key="5">
    <source>
        <dbReference type="Pfam" id="PF00176"/>
    </source>
</evidence>
<dbReference type="GO" id="GO:0004386">
    <property type="term" value="F:helicase activity"/>
    <property type="evidence" value="ECO:0007669"/>
    <property type="project" value="UniProtKB-KW"/>
</dbReference>
<keyword evidence="4" id="KW-0067">ATP-binding</keyword>
<dbReference type="PANTHER" id="PTHR45766:SF3">
    <property type="entry name" value="DNA ANNEALING HELICASE AND ENDONUCLEASE ZRANB3"/>
    <property type="match status" value="1"/>
</dbReference>
<dbReference type="GO" id="GO:0016787">
    <property type="term" value="F:hydrolase activity"/>
    <property type="evidence" value="ECO:0007669"/>
    <property type="project" value="UniProtKB-KW"/>
</dbReference>
<proteinExistence type="predicted"/>
<dbReference type="GO" id="GO:0005524">
    <property type="term" value="F:ATP binding"/>
    <property type="evidence" value="ECO:0007669"/>
    <property type="project" value="UniProtKB-KW"/>
</dbReference>
<dbReference type="PANTHER" id="PTHR45766">
    <property type="entry name" value="DNA ANNEALING HELICASE AND ENDONUCLEASE ZRANB3 FAMILY MEMBER"/>
    <property type="match status" value="1"/>
</dbReference>
<organism evidence="6">
    <name type="scientific">Rhizophora mucronata</name>
    <name type="common">Asiatic mangrove</name>
    <dbReference type="NCBI Taxonomy" id="61149"/>
    <lineage>
        <taxon>Eukaryota</taxon>
        <taxon>Viridiplantae</taxon>
        <taxon>Streptophyta</taxon>
        <taxon>Embryophyta</taxon>
        <taxon>Tracheophyta</taxon>
        <taxon>Spermatophyta</taxon>
        <taxon>Magnoliopsida</taxon>
        <taxon>eudicotyledons</taxon>
        <taxon>Gunneridae</taxon>
        <taxon>Pentapetalae</taxon>
        <taxon>rosids</taxon>
        <taxon>fabids</taxon>
        <taxon>Malpighiales</taxon>
        <taxon>Rhizophoraceae</taxon>
        <taxon>Rhizophora</taxon>
    </lineage>
</organism>
<reference evidence="6" key="1">
    <citation type="submission" date="2018-02" db="EMBL/GenBank/DDBJ databases">
        <title>Rhizophora mucronata_Transcriptome.</title>
        <authorList>
            <person name="Meera S.P."/>
            <person name="Sreeshan A."/>
            <person name="Augustine A."/>
        </authorList>
    </citation>
    <scope>NUCLEOTIDE SEQUENCE</scope>
    <source>
        <tissue evidence="6">Leaf</tissue>
    </source>
</reference>
<keyword evidence="3" id="KW-0347">Helicase</keyword>